<gene>
    <name evidence="2" type="ORF">NBH21_07950</name>
</gene>
<protein>
    <submittedName>
        <fullName evidence="2">Uncharacterized protein</fullName>
    </submittedName>
</protein>
<evidence type="ECO:0000313" key="3">
    <source>
        <dbReference type="Proteomes" id="UP001155380"/>
    </source>
</evidence>
<evidence type="ECO:0000256" key="1">
    <source>
        <dbReference type="SAM" id="MobiDB-lite"/>
    </source>
</evidence>
<dbReference type="Proteomes" id="UP001155380">
    <property type="component" value="Unassembled WGS sequence"/>
</dbReference>
<accession>A0AAJ1BUP2</accession>
<dbReference type="AlphaFoldDB" id="A0AAJ1BUP2"/>
<feature type="region of interest" description="Disordered" evidence="1">
    <location>
        <begin position="1"/>
        <end position="22"/>
    </location>
</feature>
<name>A0AAJ1BUP2_9HYPH</name>
<proteinExistence type="predicted"/>
<evidence type="ECO:0000313" key="2">
    <source>
        <dbReference type="EMBL" id="MCO5956696.1"/>
    </source>
</evidence>
<sequence>MGSDDHAGSVAGKSVKDGGREDLRPAVHVNYGLLVALGKHIVQRFVSTAIVVSVDNIPKANTITQGPLSERSHLRSGKTGAHALSIVTDKDRTVHPGRYASLDTLHRNLGCATQNN</sequence>
<dbReference type="EMBL" id="JAMXLX010000002">
    <property type="protein sequence ID" value="MCO5956696.1"/>
    <property type="molecule type" value="Genomic_DNA"/>
</dbReference>
<comment type="caution">
    <text evidence="2">The sequence shown here is derived from an EMBL/GenBank/DDBJ whole genome shotgun (WGS) entry which is preliminary data.</text>
</comment>
<dbReference type="RefSeq" id="WP_250916012.1">
    <property type="nucleotide sequence ID" value="NZ_JAMXLX010000002.1"/>
</dbReference>
<reference evidence="2" key="1">
    <citation type="submission" date="2022-06" db="EMBL/GenBank/DDBJ databases">
        <authorList>
            <person name="Sun Q."/>
        </authorList>
    </citation>
    <scope>NUCLEOTIDE SEQUENCE</scope>
    <source>
        <strain evidence="2">S101</strain>
    </source>
</reference>
<organism evidence="2 3">
    <name type="scientific">Ciceribacter sichuanensis</name>
    <dbReference type="NCBI Taxonomy" id="2949647"/>
    <lineage>
        <taxon>Bacteria</taxon>
        <taxon>Pseudomonadati</taxon>
        <taxon>Pseudomonadota</taxon>
        <taxon>Alphaproteobacteria</taxon>
        <taxon>Hyphomicrobiales</taxon>
        <taxon>Rhizobiaceae</taxon>
        <taxon>Ciceribacter</taxon>
    </lineage>
</organism>